<gene>
    <name evidence="1" type="ORF">PPL_06312</name>
</gene>
<proteinExistence type="predicted"/>
<dbReference type="Proteomes" id="UP000001396">
    <property type="component" value="Unassembled WGS sequence"/>
</dbReference>
<dbReference type="AlphaFoldDB" id="D3BCT4"/>
<evidence type="ECO:0000313" key="1">
    <source>
        <dbReference type="EMBL" id="EFA80726.1"/>
    </source>
</evidence>
<dbReference type="EMBL" id="ADBJ01000028">
    <property type="protein sequence ID" value="EFA80726.1"/>
    <property type="molecule type" value="Genomic_DNA"/>
</dbReference>
<name>D3BCT4_HETP5</name>
<comment type="caution">
    <text evidence="1">The sequence shown here is derived from an EMBL/GenBank/DDBJ whole genome shotgun (WGS) entry which is preliminary data.</text>
</comment>
<evidence type="ECO:0000313" key="2">
    <source>
        <dbReference type="Proteomes" id="UP000001396"/>
    </source>
</evidence>
<sequence length="153" mass="17187">MLINNLKNITFSSGNLFNNSMISLNSTISKKNSNIEDSLNQISATKVVKPFWAVCTTKAMDNASTLASIDILKYLHYRTEGCSAYAVENDIKECYIELIEWILANRTDFDTEFRNGVMTIVSHKKSGYLQNMNFQLLTSDGEVQLECGGKLHS</sequence>
<protein>
    <submittedName>
        <fullName evidence="1">Uncharacterized protein</fullName>
    </submittedName>
</protein>
<reference evidence="1 2" key="1">
    <citation type="journal article" date="2011" name="Genome Res.">
        <title>Phylogeny-wide analysis of social amoeba genomes highlights ancient origins for complex intercellular communication.</title>
        <authorList>
            <person name="Heidel A.J."/>
            <person name="Lawal H.M."/>
            <person name="Felder M."/>
            <person name="Schilde C."/>
            <person name="Helps N.R."/>
            <person name="Tunggal B."/>
            <person name="Rivero F."/>
            <person name="John U."/>
            <person name="Schleicher M."/>
            <person name="Eichinger L."/>
            <person name="Platzer M."/>
            <person name="Noegel A.A."/>
            <person name="Schaap P."/>
            <person name="Gloeckner G."/>
        </authorList>
    </citation>
    <scope>NUCLEOTIDE SEQUENCE [LARGE SCALE GENOMIC DNA]</scope>
    <source>
        <strain evidence="2">ATCC 26659 / Pp 5 / PN500</strain>
    </source>
</reference>
<dbReference type="InParanoid" id="D3BCT4"/>
<dbReference type="RefSeq" id="XP_020432846.1">
    <property type="nucleotide sequence ID" value="XM_020577172.1"/>
</dbReference>
<keyword evidence="2" id="KW-1185">Reference proteome</keyword>
<organism evidence="1 2">
    <name type="scientific">Heterostelium pallidum (strain ATCC 26659 / Pp 5 / PN500)</name>
    <name type="common">Cellular slime mold</name>
    <name type="synonym">Polysphondylium pallidum</name>
    <dbReference type="NCBI Taxonomy" id="670386"/>
    <lineage>
        <taxon>Eukaryota</taxon>
        <taxon>Amoebozoa</taxon>
        <taxon>Evosea</taxon>
        <taxon>Eumycetozoa</taxon>
        <taxon>Dictyostelia</taxon>
        <taxon>Acytosteliales</taxon>
        <taxon>Acytosteliaceae</taxon>
        <taxon>Heterostelium</taxon>
    </lineage>
</organism>
<dbReference type="GeneID" id="31361795"/>
<accession>D3BCT4</accession>